<evidence type="ECO:0000313" key="8">
    <source>
        <dbReference type="Proteomes" id="UP001648503"/>
    </source>
</evidence>
<accession>A0ABQ8FC39</accession>
<comment type="caution">
    <text evidence="7">The sequence shown here is derived from an EMBL/GenBank/DDBJ whole genome shotgun (WGS) entry which is preliminary data.</text>
</comment>
<evidence type="ECO:0000256" key="5">
    <source>
        <dbReference type="ARBA" id="ARBA00023136"/>
    </source>
</evidence>
<comment type="subcellular location">
    <subcellularLocation>
        <location evidence="1">Mitochondrion membrane</location>
        <topology evidence="1">Multi-pass membrane protein</topology>
    </subcellularLocation>
</comment>
<keyword evidence="2" id="KW-0812">Transmembrane</keyword>
<evidence type="ECO:0000256" key="4">
    <source>
        <dbReference type="ARBA" id="ARBA00023128"/>
    </source>
</evidence>
<evidence type="ECO:0000256" key="6">
    <source>
        <dbReference type="SAM" id="MobiDB-lite"/>
    </source>
</evidence>
<keyword evidence="5" id="KW-0472">Membrane</keyword>
<evidence type="ECO:0000313" key="7">
    <source>
        <dbReference type="EMBL" id="KAH6595698.1"/>
    </source>
</evidence>
<feature type="region of interest" description="Disordered" evidence="6">
    <location>
        <begin position="52"/>
        <end position="73"/>
    </location>
</feature>
<keyword evidence="4" id="KW-0496">Mitochondrion</keyword>
<dbReference type="PANTHER" id="PTHR28234">
    <property type="entry name" value="NUCLEAR CONTROL OF ATPASE PROTEIN 2"/>
    <property type="match status" value="1"/>
</dbReference>
<feature type="compositionally biased region" description="Polar residues" evidence="6">
    <location>
        <begin position="52"/>
        <end position="72"/>
    </location>
</feature>
<keyword evidence="3" id="KW-1133">Transmembrane helix</keyword>
<gene>
    <name evidence="7" type="ORF">BASA50_005653</name>
</gene>
<dbReference type="EMBL" id="JAFCIX010000284">
    <property type="protein sequence ID" value="KAH6595698.1"/>
    <property type="molecule type" value="Genomic_DNA"/>
</dbReference>
<evidence type="ECO:0008006" key="9">
    <source>
        <dbReference type="Google" id="ProtNLM"/>
    </source>
</evidence>
<dbReference type="Pfam" id="PF08637">
    <property type="entry name" value="NCA2"/>
    <property type="match status" value="1"/>
</dbReference>
<proteinExistence type="predicted"/>
<sequence>MSSTTTASPSTSSSFVNDLLHSTISRIDTAFSIPSPNSHSLSVLFGSATNNRTGINGRTPTRDNTAITNSRSNPKHADIQTIWDAINSPFFGQAICSTRSYRSPSLLAATRRIKDTLATPLDSILTDPDPALDIAHLVLLSKSLAIIRALALQELLDDVYPLSCEISYWESRQTSKRSILLYILETLPHRIAQNLYAALCSFFGTPDPDTDGLDVNLPISDAYPISRSPSPPTVSFLDRFIYIPQTVGLGLALHLRPLSWIDSAKHEIASKREHLAHAQLWQAQCLGILIRSNVDGLFQPAQTLHPIEPPENAPSSNSVPTKNKARKMGRLLKQLAFKRPLSVVAPSAPVTSSTTVSAAAELREILYSNVTAELATIRGVVAGLTKIGQDISTVDEFQPLAIDILVKSNVVSVTDLYKEVLELTDHLENMAYQFNAVVLKLGRPSFFLRAWVPTLFAFVAGAVVVHVTTPTEIIGWANGACQQVCEYGRDFFANWIMHPLENILKIIRHDGAELARFGTESLSSDLDSLERMVVEFARDHGNVDTVALQDIGSRVRLGDLTVVLQKYEEEIKTPFKNVIRGDLIRSLLIQIQKAKVDGELAISALDKLLKSNELNFAFLAIMPTLVIMYTAVNWIRQALTPLPAASSETVKAMKRSLRNIERIFNQMDLGLQVPSQQSISFGLLLCETCRLHECATMLPASLVDSARLTQDIGDLESIVVFQAENVSTSGIAVLGRIWRTNAIFGK</sequence>
<evidence type="ECO:0000256" key="1">
    <source>
        <dbReference type="ARBA" id="ARBA00004225"/>
    </source>
</evidence>
<reference evidence="7 8" key="1">
    <citation type="submission" date="2021-02" db="EMBL/GenBank/DDBJ databases">
        <title>Variation within the Batrachochytrium salamandrivorans European outbreak.</title>
        <authorList>
            <person name="Kelly M."/>
            <person name="Pasmans F."/>
            <person name="Shea T.P."/>
            <person name="Munoz J.F."/>
            <person name="Carranza S."/>
            <person name="Cuomo C.A."/>
            <person name="Martel A."/>
        </authorList>
    </citation>
    <scope>NUCLEOTIDE SEQUENCE [LARGE SCALE GENOMIC DNA]</scope>
    <source>
        <strain evidence="7 8">AMFP18/2</strain>
    </source>
</reference>
<name>A0ABQ8FC39_9FUNG</name>
<organism evidence="7 8">
    <name type="scientific">Batrachochytrium salamandrivorans</name>
    <dbReference type="NCBI Taxonomy" id="1357716"/>
    <lineage>
        <taxon>Eukaryota</taxon>
        <taxon>Fungi</taxon>
        <taxon>Fungi incertae sedis</taxon>
        <taxon>Chytridiomycota</taxon>
        <taxon>Chytridiomycota incertae sedis</taxon>
        <taxon>Chytridiomycetes</taxon>
        <taxon>Rhizophydiales</taxon>
        <taxon>Rhizophydiales incertae sedis</taxon>
        <taxon>Batrachochytrium</taxon>
    </lineage>
</organism>
<protein>
    <recommendedName>
        <fullName evidence="9">NCA2-domain-containing protein</fullName>
    </recommendedName>
</protein>
<keyword evidence="8" id="KW-1185">Reference proteome</keyword>
<evidence type="ECO:0000256" key="2">
    <source>
        <dbReference type="ARBA" id="ARBA00022692"/>
    </source>
</evidence>
<dbReference type="Proteomes" id="UP001648503">
    <property type="component" value="Unassembled WGS sequence"/>
</dbReference>
<dbReference type="InterPro" id="IPR013946">
    <property type="entry name" value="NCA2-like"/>
</dbReference>
<dbReference type="PANTHER" id="PTHR28234:SF1">
    <property type="entry name" value="NUCLEAR CONTROL OF ATPASE PROTEIN 2"/>
    <property type="match status" value="1"/>
</dbReference>
<evidence type="ECO:0000256" key="3">
    <source>
        <dbReference type="ARBA" id="ARBA00022989"/>
    </source>
</evidence>